<dbReference type="PANTHER" id="PTHR43240">
    <property type="entry name" value="1,4-DIHYDROXY-2-NAPHTHOYL-COA THIOESTERASE 1"/>
    <property type="match status" value="1"/>
</dbReference>
<feature type="domain" description="Thioesterase" evidence="4">
    <location>
        <begin position="59"/>
        <end position="132"/>
    </location>
</feature>
<dbReference type="Pfam" id="PF03061">
    <property type="entry name" value="4HBT"/>
    <property type="match status" value="1"/>
</dbReference>
<dbReference type="PANTHER" id="PTHR43240:SF5">
    <property type="entry name" value="1,4-DIHYDROXY-2-NAPHTHOYL-COA THIOESTERASE 1"/>
    <property type="match status" value="1"/>
</dbReference>
<dbReference type="RefSeq" id="WP_129315223.1">
    <property type="nucleotide sequence ID" value="NZ_CP197643.1"/>
</dbReference>
<evidence type="ECO:0000313" key="6">
    <source>
        <dbReference type="Proteomes" id="UP000462152"/>
    </source>
</evidence>
<dbReference type="EMBL" id="WOGT01000006">
    <property type="protein sequence ID" value="MUN55474.1"/>
    <property type="molecule type" value="Genomic_DNA"/>
</dbReference>
<organism evidence="5 6">
    <name type="scientific">Rothia koreensis</name>
    <dbReference type="NCBI Taxonomy" id="592378"/>
    <lineage>
        <taxon>Bacteria</taxon>
        <taxon>Bacillati</taxon>
        <taxon>Actinomycetota</taxon>
        <taxon>Actinomycetes</taxon>
        <taxon>Micrococcales</taxon>
        <taxon>Micrococcaceae</taxon>
        <taxon>Rothia</taxon>
    </lineage>
</organism>
<dbReference type="Gene3D" id="3.10.129.10">
    <property type="entry name" value="Hotdog Thioesterase"/>
    <property type="match status" value="1"/>
</dbReference>
<feature type="region of interest" description="Disordered" evidence="3">
    <location>
        <begin position="1"/>
        <end position="31"/>
    </location>
</feature>
<gene>
    <name evidence="5" type="ORF">GMA10_09675</name>
</gene>
<protein>
    <submittedName>
        <fullName evidence="5">Hotdog fold thioesterase</fullName>
    </submittedName>
</protein>
<dbReference type="Proteomes" id="UP000462152">
    <property type="component" value="Unassembled WGS sequence"/>
</dbReference>
<evidence type="ECO:0000256" key="2">
    <source>
        <dbReference type="ARBA" id="ARBA00022801"/>
    </source>
</evidence>
<dbReference type="SUPFAM" id="SSF54637">
    <property type="entry name" value="Thioesterase/thiol ester dehydrase-isomerase"/>
    <property type="match status" value="1"/>
</dbReference>
<evidence type="ECO:0000256" key="1">
    <source>
        <dbReference type="ARBA" id="ARBA00008324"/>
    </source>
</evidence>
<dbReference type="GO" id="GO:0005829">
    <property type="term" value="C:cytosol"/>
    <property type="evidence" value="ECO:0007669"/>
    <property type="project" value="TreeGrafter"/>
</dbReference>
<keyword evidence="6" id="KW-1185">Reference proteome</keyword>
<evidence type="ECO:0000313" key="5">
    <source>
        <dbReference type="EMBL" id="MUN55474.1"/>
    </source>
</evidence>
<dbReference type="InterPro" id="IPR003736">
    <property type="entry name" value="PAAI_dom"/>
</dbReference>
<dbReference type="GO" id="GO:0061522">
    <property type="term" value="F:1,4-dihydroxy-2-naphthoyl-CoA thioesterase activity"/>
    <property type="evidence" value="ECO:0007669"/>
    <property type="project" value="TreeGrafter"/>
</dbReference>
<dbReference type="OrthoDB" id="9798208at2"/>
<comment type="caution">
    <text evidence="5">The sequence shown here is derived from an EMBL/GenBank/DDBJ whole genome shotgun (WGS) entry which is preliminary data.</text>
</comment>
<evidence type="ECO:0000259" key="4">
    <source>
        <dbReference type="Pfam" id="PF03061"/>
    </source>
</evidence>
<dbReference type="CDD" id="cd03443">
    <property type="entry name" value="PaaI_thioesterase"/>
    <property type="match status" value="1"/>
</dbReference>
<dbReference type="InterPro" id="IPR029069">
    <property type="entry name" value="HotDog_dom_sf"/>
</dbReference>
<dbReference type="AlphaFoldDB" id="A0A7K1LJU3"/>
<comment type="similarity">
    <text evidence="1">Belongs to the thioesterase PaaI family.</text>
</comment>
<proteinExistence type="inferred from homology"/>
<sequence>MDDHANRAEHRSPEERERDTPVGRIDPGELDDKLGIEFEEQTPERVVATMPVAGNRQGHGILHGGASIALAESCGSWAAVLHAAQFGKIAVGIEVNATHHSSASEGTVRAVATPIKLGRSMTSHEVVMTHVDSGRRLCTVRISNYLKPAPEGFFD</sequence>
<accession>A0A7K1LJU3</accession>
<reference evidence="5 6" key="1">
    <citation type="submission" date="2019-12" db="EMBL/GenBank/DDBJ databases">
        <authorList>
            <person name="Li J."/>
            <person name="Shi Y."/>
            <person name="Xu G."/>
            <person name="Xiao D."/>
            <person name="Ran X."/>
        </authorList>
    </citation>
    <scope>NUCLEOTIDE SEQUENCE [LARGE SCALE GENOMIC DNA]</scope>
    <source>
        <strain evidence="5 6">JCM 15915</strain>
    </source>
</reference>
<dbReference type="InterPro" id="IPR006683">
    <property type="entry name" value="Thioestr_dom"/>
</dbReference>
<keyword evidence="2" id="KW-0378">Hydrolase</keyword>
<dbReference type="NCBIfam" id="TIGR00369">
    <property type="entry name" value="unchar_dom_1"/>
    <property type="match status" value="1"/>
</dbReference>
<evidence type="ECO:0000256" key="3">
    <source>
        <dbReference type="SAM" id="MobiDB-lite"/>
    </source>
</evidence>
<name>A0A7K1LJU3_9MICC</name>